<protein>
    <submittedName>
        <fullName evidence="1">Uncharacterized protein</fullName>
    </submittedName>
</protein>
<proteinExistence type="predicted"/>
<evidence type="ECO:0000313" key="2">
    <source>
        <dbReference type="Proteomes" id="UP000814140"/>
    </source>
</evidence>
<dbReference type="EMBL" id="MU277194">
    <property type="protein sequence ID" value="KAI0065668.1"/>
    <property type="molecule type" value="Genomic_DNA"/>
</dbReference>
<sequence>MQQGRSAQPTVPSIPLVPYKETNFRELLPGEEWWRDNQAWLEERGYTLRPRYRVGWQPSWDPDDPFDRLRREDGWYSRGRFSIVDATRSNGTYVFLKKIPPEPEVKELEVIQYVNSEPLASDPRNHSVSLLEVLEPPDGSEKISVTPLLRPFDDPRFETFGEAVAFFDQIFECLQFLHEHHVAHRDCTVNNIMMDGSMYPDSFHPIVVDRRRDWKGKAKHYTRTQRPLRYYFIDFGLSDIFKPEDGPPLVQPVRGGDKSAPEHSGDNYYVLHDPFPTDVYYLGNLIRENFVQKYYGFEFILPLMTDMVAQDPSKRPNIEQVVSRFRDIRGALSSWKLRSRMRRRKEIWPLTIYLSVGAWCRRLGYIVTRTPAIPVPRK</sequence>
<dbReference type="Proteomes" id="UP000814140">
    <property type="component" value="Unassembled WGS sequence"/>
</dbReference>
<keyword evidence="2" id="KW-1185">Reference proteome</keyword>
<reference evidence="1" key="2">
    <citation type="journal article" date="2022" name="New Phytol.">
        <title>Evolutionary transition to the ectomycorrhizal habit in the genomes of a hyperdiverse lineage of mushroom-forming fungi.</title>
        <authorList>
            <person name="Looney B."/>
            <person name="Miyauchi S."/>
            <person name="Morin E."/>
            <person name="Drula E."/>
            <person name="Courty P.E."/>
            <person name="Kohler A."/>
            <person name="Kuo A."/>
            <person name="LaButti K."/>
            <person name="Pangilinan J."/>
            <person name="Lipzen A."/>
            <person name="Riley R."/>
            <person name="Andreopoulos W."/>
            <person name="He G."/>
            <person name="Johnson J."/>
            <person name="Nolan M."/>
            <person name="Tritt A."/>
            <person name="Barry K.W."/>
            <person name="Grigoriev I.V."/>
            <person name="Nagy L.G."/>
            <person name="Hibbett D."/>
            <person name="Henrissat B."/>
            <person name="Matheny P.B."/>
            <person name="Labbe J."/>
            <person name="Martin F.M."/>
        </authorList>
    </citation>
    <scope>NUCLEOTIDE SEQUENCE</scope>
    <source>
        <strain evidence="1">HHB10654</strain>
    </source>
</reference>
<reference evidence="1" key="1">
    <citation type="submission" date="2021-03" db="EMBL/GenBank/DDBJ databases">
        <authorList>
            <consortium name="DOE Joint Genome Institute"/>
            <person name="Ahrendt S."/>
            <person name="Looney B.P."/>
            <person name="Miyauchi S."/>
            <person name="Morin E."/>
            <person name="Drula E."/>
            <person name="Courty P.E."/>
            <person name="Chicoki N."/>
            <person name="Fauchery L."/>
            <person name="Kohler A."/>
            <person name="Kuo A."/>
            <person name="Labutti K."/>
            <person name="Pangilinan J."/>
            <person name="Lipzen A."/>
            <person name="Riley R."/>
            <person name="Andreopoulos W."/>
            <person name="He G."/>
            <person name="Johnson J."/>
            <person name="Barry K.W."/>
            <person name="Grigoriev I.V."/>
            <person name="Nagy L."/>
            <person name="Hibbett D."/>
            <person name="Henrissat B."/>
            <person name="Matheny P.B."/>
            <person name="Labbe J."/>
            <person name="Martin F."/>
        </authorList>
    </citation>
    <scope>NUCLEOTIDE SEQUENCE</scope>
    <source>
        <strain evidence="1">HHB10654</strain>
    </source>
</reference>
<comment type="caution">
    <text evidence="1">The sequence shown here is derived from an EMBL/GenBank/DDBJ whole genome shotgun (WGS) entry which is preliminary data.</text>
</comment>
<evidence type="ECO:0000313" key="1">
    <source>
        <dbReference type="EMBL" id="KAI0065668.1"/>
    </source>
</evidence>
<name>A0ACB8TA35_9AGAM</name>
<organism evidence="1 2">
    <name type="scientific">Artomyces pyxidatus</name>
    <dbReference type="NCBI Taxonomy" id="48021"/>
    <lineage>
        <taxon>Eukaryota</taxon>
        <taxon>Fungi</taxon>
        <taxon>Dikarya</taxon>
        <taxon>Basidiomycota</taxon>
        <taxon>Agaricomycotina</taxon>
        <taxon>Agaricomycetes</taxon>
        <taxon>Russulales</taxon>
        <taxon>Auriscalpiaceae</taxon>
        <taxon>Artomyces</taxon>
    </lineage>
</organism>
<gene>
    <name evidence="1" type="ORF">BV25DRAFT_1913128</name>
</gene>
<accession>A0ACB8TA35</accession>